<dbReference type="PANTHER" id="PTHR46214">
    <property type="entry name" value="ZINC FINGER, RING-CH-TYPE"/>
    <property type="match status" value="1"/>
</dbReference>
<dbReference type="GO" id="GO:0008270">
    <property type="term" value="F:zinc ion binding"/>
    <property type="evidence" value="ECO:0007669"/>
    <property type="project" value="UniProtKB-KW"/>
</dbReference>
<reference evidence="5" key="1">
    <citation type="journal article" date="2023" name="Science">
        <title>Elucidation of the pathway for biosynthesis of saponin adjuvants from the soapbark tree.</title>
        <authorList>
            <person name="Reed J."/>
            <person name="Orme A."/>
            <person name="El-Demerdash A."/>
            <person name="Owen C."/>
            <person name="Martin L.B.B."/>
            <person name="Misra R.C."/>
            <person name="Kikuchi S."/>
            <person name="Rejzek M."/>
            <person name="Martin A.C."/>
            <person name="Harkess A."/>
            <person name="Leebens-Mack J."/>
            <person name="Louveau T."/>
            <person name="Stephenson M.J."/>
            <person name="Osbourn A."/>
        </authorList>
    </citation>
    <scope>NUCLEOTIDE SEQUENCE</scope>
    <source>
        <strain evidence="5">S10</strain>
    </source>
</reference>
<gene>
    <name evidence="5" type="ORF">O6P43_012794</name>
</gene>
<keyword evidence="2" id="KW-0863">Zinc-finger</keyword>
<evidence type="ECO:0000256" key="1">
    <source>
        <dbReference type="ARBA" id="ARBA00022723"/>
    </source>
</evidence>
<organism evidence="5 6">
    <name type="scientific">Quillaja saponaria</name>
    <name type="common">Soap bark tree</name>
    <dbReference type="NCBI Taxonomy" id="32244"/>
    <lineage>
        <taxon>Eukaryota</taxon>
        <taxon>Viridiplantae</taxon>
        <taxon>Streptophyta</taxon>
        <taxon>Embryophyta</taxon>
        <taxon>Tracheophyta</taxon>
        <taxon>Spermatophyta</taxon>
        <taxon>Magnoliopsida</taxon>
        <taxon>eudicotyledons</taxon>
        <taxon>Gunneridae</taxon>
        <taxon>Pentapetalae</taxon>
        <taxon>rosids</taxon>
        <taxon>fabids</taxon>
        <taxon>Fabales</taxon>
        <taxon>Quillajaceae</taxon>
        <taxon>Quillaja</taxon>
    </lineage>
</organism>
<dbReference type="InterPro" id="IPR011016">
    <property type="entry name" value="Znf_RING-CH"/>
</dbReference>
<name>A0AAD7M2F6_QUISA</name>
<keyword evidence="6" id="KW-1185">Reference proteome</keyword>
<feature type="domain" description="RING-CH-type" evidence="4">
    <location>
        <begin position="173"/>
        <end position="248"/>
    </location>
</feature>
<dbReference type="SMART" id="SM00744">
    <property type="entry name" value="RINGv"/>
    <property type="match status" value="1"/>
</dbReference>
<dbReference type="SUPFAM" id="SSF57850">
    <property type="entry name" value="RING/U-box"/>
    <property type="match status" value="1"/>
</dbReference>
<dbReference type="Proteomes" id="UP001163823">
    <property type="component" value="Chromosome 5"/>
</dbReference>
<dbReference type="InterPro" id="IPR013083">
    <property type="entry name" value="Znf_RING/FYVE/PHD"/>
</dbReference>
<dbReference type="Pfam" id="PF12906">
    <property type="entry name" value="RINGv"/>
    <property type="match status" value="1"/>
</dbReference>
<proteinExistence type="predicted"/>
<dbReference type="KEGG" id="qsa:O6P43_012794"/>
<evidence type="ECO:0000259" key="4">
    <source>
        <dbReference type="PROSITE" id="PS51292"/>
    </source>
</evidence>
<dbReference type="Gene3D" id="3.30.40.10">
    <property type="entry name" value="Zinc/RING finger domain, C3HC4 (zinc finger)"/>
    <property type="match status" value="1"/>
</dbReference>
<protein>
    <submittedName>
        <fullName evidence="5">RING/FYVE/PHD zinc finger superfamily protein</fullName>
    </submittedName>
</protein>
<accession>A0AAD7M2F6</accession>
<evidence type="ECO:0000256" key="2">
    <source>
        <dbReference type="ARBA" id="ARBA00022771"/>
    </source>
</evidence>
<sequence>MDQERRQGSGEVLGHVDQGICKNLSSSIQGVAIDAVTVSSSGEKTTVRGKNGTLNVMGNQSGSNEELNEGHEDAIDQKMDDQQGVSGTLRGNDQGTSNNSINLVNGIVYETVVVIDSSETTCINRDNRVLEAKVNELGLNKVSIEEPKKRVSETEKTCSVIDIKCGSGKRFGENLDGEMICRICHLDSEQLSDTTAVNANTTTSMDLIQLGCGCKDELGVAHSHCAELWFKLKGNRLCEICGQTARNVTGIGDNRFMEEWNDRRSTSSNNNSSGRGGACWRGQPFCNFLMACLVIEVSTMSSYHHQILQTLISLIGE</sequence>
<dbReference type="AlphaFoldDB" id="A0AAD7M2F6"/>
<keyword evidence="1" id="KW-0479">Metal-binding</keyword>
<dbReference type="PROSITE" id="PS51292">
    <property type="entry name" value="ZF_RING_CH"/>
    <property type="match status" value="1"/>
</dbReference>
<evidence type="ECO:0000313" key="6">
    <source>
        <dbReference type="Proteomes" id="UP001163823"/>
    </source>
</evidence>
<evidence type="ECO:0000256" key="3">
    <source>
        <dbReference type="ARBA" id="ARBA00022833"/>
    </source>
</evidence>
<comment type="caution">
    <text evidence="5">The sequence shown here is derived from an EMBL/GenBank/DDBJ whole genome shotgun (WGS) entry which is preliminary data.</text>
</comment>
<keyword evidence="3" id="KW-0862">Zinc</keyword>
<dbReference type="EMBL" id="JARAOO010000005">
    <property type="protein sequence ID" value="KAJ7968734.1"/>
    <property type="molecule type" value="Genomic_DNA"/>
</dbReference>
<dbReference type="PANTHER" id="PTHR46214:SF8">
    <property type="entry name" value="RING_FYVE_PHD ZINC FINGER SUPERFAMILY PROTEIN"/>
    <property type="match status" value="1"/>
</dbReference>
<evidence type="ECO:0000313" key="5">
    <source>
        <dbReference type="EMBL" id="KAJ7968734.1"/>
    </source>
</evidence>